<keyword evidence="3" id="KW-1185">Reference proteome</keyword>
<dbReference type="KEGG" id="sgz:C0216_22835"/>
<dbReference type="InterPro" id="IPR050407">
    <property type="entry name" value="Geranylgeranyl_reductase"/>
</dbReference>
<dbReference type="Gene3D" id="3.50.50.60">
    <property type="entry name" value="FAD/NAD(P)-binding domain"/>
    <property type="match status" value="1"/>
</dbReference>
<dbReference type="AlphaFoldDB" id="A0A344U4U0"/>
<organism evidence="2 3">
    <name type="scientific">Streptomyces globosus</name>
    <dbReference type="NCBI Taxonomy" id="68209"/>
    <lineage>
        <taxon>Bacteria</taxon>
        <taxon>Bacillati</taxon>
        <taxon>Actinomycetota</taxon>
        <taxon>Actinomycetes</taxon>
        <taxon>Kitasatosporales</taxon>
        <taxon>Streptomycetaceae</taxon>
        <taxon>Streptomyces</taxon>
    </lineage>
</organism>
<evidence type="ECO:0000313" key="2">
    <source>
        <dbReference type="EMBL" id="AXE25911.1"/>
    </source>
</evidence>
<name>A0A344U4U0_9ACTN</name>
<evidence type="ECO:0000313" key="3">
    <source>
        <dbReference type="Proteomes" id="UP000252004"/>
    </source>
</evidence>
<dbReference type="OrthoDB" id="103324at2"/>
<dbReference type="GO" id="GO:0071949">
    <property type="term" value="F:FAD binding"/>
    <property type="evidence" value="ECO:0007669"/>
    <property type="project" value="InterPro"/>
</dbReference>
<sequence length="415" mass="44614">MTGNAGSAGTPPRDVISHDVIVVGARCAGAPTAMLLARRGHRVLLVDRATFPSDTLSTHLIHPPGLAALQRWGLLDRVAATGCPPIHTYLFDLGPISIAGSPAGEGFDASYAPRRTVLDKILVDAAAEAGAEVAEGFTVDRLLFDGDTVTGVAGHGREGPARHRARFVVGADGLHSSVARATGAEAYAEKPKINVYYYTYWSGLPMNGMFEAYDRGDRAFAAWPTNDNLTMVICGWSMRDFEANRDDVEGNYHATLARAPAFAERVAGAARAERFVGTAVPNYFRKPYGPGWALVGDAGYLRDPITAQGIQDSFRDAERCAGALGDVLAGRRPFEEAMRAAQEARDAQVASMYEFTAGFARMEPPPPEMQQLLAAVSRSPQARDEFVRVTAGMTPPEEFFGHMEERMAQEAPGVL</sequence>
<dbReference type="EMBL" id="CP030862">
    <property type="protein sequence ID" value="AXE25911.1"/>
    <property type="molecule type" value="Genomic_DNA"/>
</dbReference>
<dbReference type="PRINTS" id="PR00420">
    <property type="entry name" value="RNGMNOXGNASE"/>
</dbReference>
<gene>
    <name evidence="2" type="ORF">C0216_22835</name>
</gene>
<dbReference type="SUPFAM" id="SSF51905">
    <property type="entry name" value="FAD/NAD(P)-binding domain"/>
    <property type="match status" value="1"/>
</dbReference>
<dbReference type="Proteomes" id="UP000252004">
    <property type="component" value="Chromosome"/>
</dbReference>
<dbReference type="Pfam" id="PF01494">
    <property type="entry name" value="FAD_binding_3"/>
    <property type="match status" value="1"/>
</dbReference>
<accession>A0A344U4U0</accession>
<dbReference type="InterPro" id="IPR002938">
    <property type="entry name" value="FAD-bd"/>
</dbReference>
<dbReference type="InterPro" id="IPR036188">
    <property type="entry name" value="FAD/NAD-bd_sf"/>
</dbReference>
<evidence type="ECO:0000259" key="1">
    <source>
        <dbReference type="Pfam" id="PF01494"/>
    </source>
</evidence>
<protein>
    <submittedName>
        <fullName evidence="2">Oxidoreductase</fullName>
    </submittedName>
</protein>
<reference evidence="2 3" key="1">
    <citation type="submission" date="2018-01" db="EMBL/GenBank/DDBJ databases">
        <title>Draft genome Sequence of streptomyces globosus LZH-48.</title>
        <authorList>
            <person name="Ran K."/>
            <person name="Li Z."/>
            <person name="Wei S."/>
            <person name="Dong R."/>
        </authorList>
    </citation>
    <scope>NUCLEOTIDE SEQUENCE [LARGE SCALE GENOMIC DNA]</scope>
    <source>
        <strain evidence="2 3">LZH-48</strain>
    </source>
</reference>
<feature type="domain" description="FAD-binding" evidence="1">
    <location>
        <begin position="19"/>
        <end position="350"/>
    </location>
</feature>
<proteinExistence type="predicted"/>
<dbReference type="RefSeq" id="WP_114057087.1">
    <property type="nucleotide sequence ID" value="NZ_CP030862.1"/>
</dbReference>
<dbReference type="PANTHER" id="PTHR42685">
    <property type="entry name" value="GERANYLGERANYL DIPHOSPHATE REDUCTASE"/>
    <property type="match status" value="1"/>
</dbReference>
<dbReference type="PANTHER" id="PTHR42685:SF22">
    <property type="entry name" value="CONDITIONED MEDIUM FACTOR RECEPTOR 1"/>
    <property type="match status" value="1"/>
</dbReference>